<sequence>MDFDKQFGNDDGMPMERRGRGFTETPAVNEQPSQYQPRNSQKVNTQVKFVVTNRLYSPRSPFDNEGARPNRPYGYRNDDRMGYHRRNPRFQDNRMDFNGNNRPFMYDSRNRYNAGRNNYNNRRNPFRGPRRGGNNRFNRRRPVTEEDLNKDLDKYFAKDPEVMTAKLDGELQDYMQQHVNPAQEVPPTTDNQTQL</sequence>
<dbReference type="GO" id="GO:0003723">
    <property type="term" value="F:RNA binding"/>
    <property type="evidence" value="ECO:0007669"/>
    <property type="project" value="UniProtKB-KW"/>
</dbReference>
<evidence type="ECO:0000313" key="5">
    <source>
        <dbReference type="Proteomes" id="UP000078348"/>
    </source>
</evidence>
<dbReference type="OrthoDB" id="5599506at2759"/>
<dbReference type="Pfam" id="PF13865">
    <property type="entry name" value="FoP_duplication"/>
    <property type="match status" value="1"/>
</dbReference>
<comment type="caution">
    <text evidence="4">The sequence shown here is derived from an EMBL/GenBank/DDBJ whole genome shotgun (WGS) entry which is preliminary data.</text>
</comment>
<feature type="compositionally biased region" description="Polar residues" evidence="2">
    <location>
        <begin position="26"/>
        <end position="42"/>
    </location>
</feature>
<organism evidence="4 5">
    <name type="scientific">Blastocystis sp. subtype 1 (strain ATCC 50177 / NandII)</name>
    <dbReference type="NCBI Taxonomy" id="478820"/>
    <lineage>
        <taxon>Eukaryota</taxon>
        <taxon>Sar</taxon>
        <taxon>Stramenopiles</taxon>
        <taxon>Bigyra</taxon>
        <taxon>Opalozoa</taxon>
        <taxon>Opalinata</taxon>
        <taxon>Blastocystidae</taxon>
        <taxon>Blastocystis</taxon>
    </lineage>
</organism>
<name>A0A196SEM8_BLAHN</name>
<reference evidence="4 5" key="1">
    <citation type="submission" date="2016-05" db="EMBL/GenBank/DDBJ databases">
        <title>Nuclear genome of Blastocystis sp. subtype 1 NandII.</title>
        <authorList>
            <person name="Gentekaki E."/>
            <person name="Curtis B."/>
            <person name="Stairs C."/>
            <person name="Eme L."/>
            <person name="Herman E."/>
            <person name="Klimes V."/>
            <person name="Arias M.C."/>
            <person name="Elias M."/>
            <person name="Hilliou F."/>
            <person name="Klute M."/>
            <person name="Malik S.-B."/>
            <person name="Pightling A."/>
            <person name="Rachubinski R."/>
            <person name="Salas D."/>
            <person name="Schlacht A."/>
            <person name="Suga H."/>
            <person name="Archibald J."/>
            <person name="Ball S.G."/>
            <person name="Clark G."/>
            <person name="Dacks J."/>
            <person name="Van Der Giezen M."/>
            <person name="Tsaousis A."/>
            <person name="Roger A."/>
        </authorList>
    </citation>
    <scope>NUCLEOTIDE SEQUENCE [LARGE SCALE GENOMIC DNA]</scope>
    <source>
        <strain evidence="5">ATCC 50177 / NandII</strain>
    </source>
</reference>
<accession>A0A196SEM8</accession>
<evidence type="ECO:0000256" key="1">
    <source>
        <dbReference type="ARBA" id="ARBA00022884"/>
    </source>
</evidence>
<feature type="region of interest" description="Disordered" evidence="2">
    <location>
        <begin position="114"/>
        <end position="146"/>
    </location>
</feature>
<feature type="compositionally biased region" description="Basic and acidic residues" evidence="2">
    <location>
        <begin position="1"/>
        <end position="21"/>
    </location>
</feature>
<dbReference type="SMART" id="SM01218">
    <property type="entry name" value="FoP_duplication"/>
    <property type="match status" value="1"/>
</dbReference>
<feature type="compositionally biased region" description="Low complexity" evidence="2">
    <location>
        <begin position="114"/>
        <end position="123"/>
    </location>
</feature>
<feature type="region of interest" description="Disordered" evidence="2">
    <location>
        <begin position="58"/>
        <end position="99"/>
    </location>
</feature>
<dbReference type="Proteomes" id="UP000078348">
    <property type="component" value="Unassembled WGS sequence"/>
</dbReference>
<keyword evidence="5" id="KW-1185">Reference proteome</keyword>
<evidence type="ECO:0000256" key="2">
    <source>
        <dbReference type="SAM" id="MobiDB-lite"/>
    </source>
</evidence>
<gene>
    <name evidence="4" type="ORF">AV274_2797</name>
</gene>
<dbReference type="EMBL" id="LXWW01000139">
    <property type="protein sequence ID" value="OAO15458.1"/>
    <property type="molecule type" value="Genomic_DNA"/>
</dbReference>
<dbReference type="InterPro" id="IPR025715">
    <property type="entry name" value="FoP_C"/>
</dbReference>
<dbReference type="AlphaFoldDB" id="A0A196SEM8"/>
<protein>
    <recommendedName>
        <fullName evidence="3">Chromatin target of PRMT1 protein C-terminal domain-containing protein</fullName>
    </recommendedName>
</protein>
<feature type="region of interest" description="Disordered" evidence="2">
    <location>
        <begin position="1"/>
        <end position="42"/>
    </location>
</feature>
<feature type="domain" description="Chromatin target of PRMT1 protein C-terminal" evidence="3">
    <location>
        <begin position="93"/>
        <end position="181"/>
    </location>
</feature>
<evidence type="ECO:0000259" key="3">
    <source>
        <dbReference type="SMART" id="SM01218"/>
    </source>
</evidence>
<keyword evidence="1" id="KW-0694">RNA-binding</keyword>
<proteinExistence type="predicted"/>
<evidence type="ECO:0000313" key="4">
    <source>
        <dbReference type="EMBL" id="OAO15458.1"/>
    </source>
</evidence>